<dbReference type="InterPro" id="IPR003526">
    <property type="entry name" value="MECDP_synthase"/>
</dbReference>
<evidence type="ECO:0000256" key="9">
    <source>
        <dbReference type="ARBA" id="ARBA00023239"/>
    </source>
</evidence>
<dbReference type="GO" id="GO:0016114">
    <property type="term" value="P:terpenoid biosynthetic process"/>
    <property type="evidence" value="ECO:0007669"/>
    <property type="project" value="InterPro"/>
</dbReference>
<dbReference type="Gene3D" id="3.90.550.10">
    <property type="entry name" value="Spore Coat Polysaccharide Biosynthesis Protein SpsA, Chain A"/>
    <property type="match status" value="1"/>
</dbReference>
<evidence type="ECO:0000256" key="1">
    <source>
        <dbReference type="ARBA" id="ARBA00000200"/>
    </source>
</evidence>
<dbReference type="PANTHER" id="PTHR43181:SF1">
    <property type="entry name" value="2-C-METHYL-D-ERYTHRITOL 2,4-CYCLODIPHOSPHATE SYNTHASE, CHLOROPLASTIC"/>
    <property type="match status" value="1"/>
</dbReference>
<dbReference type="InterPro" id="IPR018294">
    <property type="entry name" value="ISPD_synthase_CS"/>
</dbReference>
<dbReference type="HAMAP" id="MF_00107">
    <property type="entry name" value="IspF"/>
    <property type="match status" value="1"/>
</dbReference>
<dbReference type="InterPro" id="IPR034683">
    <property type="entry name" value="IspD/TarI"/>
</dbReference>
<gene>
    <name evidence="12" type="ORF">METZ01_LOCUS139733</name>
</gene>
<dbReference type="UniPathway" id="UPA00056">
    <property type="reaction ID" value="UER00095"/>
</dbReference>
<protein>
    <recommendedName>
        <fullName evidence="4">2-C-methyl-D-erythritol 2,4-cyclodiphosphate synthase</fullName>
        <ecNumber evidence="4">4.6.1.12</ecNumber>
    </recommendedName>
</protein>
<dbReference type="GO" id="GO:0046872">
    <property type="term" value="F:metal ion binding"/>
    <property type="evidence" value="ECO:0007669"/>
    <property type="project" value="UniProtKB-KW"/>
</dbReference>
<comment type="catalytic activity">
    <reaction evidence="1">
        <text>4-CDP-2-C-methyl-D-erythritol 2-phosphate = 2-C-methyl-D-erythritol 2,4-cyclic diphosphate + CMP</text>
        <dbReference type="Rhea" id="RHEA:23864"/>
        <dbReference type="ChEBI" id="CHEBI:57919"/>
        <dbReference type="ChEBI" id="CHEBI:58483"/>
        <dbReference type="ChEBI" id="CHEBI:60377"/>
        <dbReference type="EC" id="4.6.1.12"/>
    </reaction>
</comment>
<evidence type="ECO:0000259" key="11">
    <source>
        <dbReference type="Pfam" id="PF02542"/>
    </source>
</evidence>
<dbReference type="SUPFAM" id="SSF53448">
    <property type="entry name" value="Nucleotide-diphospho-sugar transferases"/>
    <property type="match status" value="1"/>
</dbReference>
<keyword evidence="5" id="KW-0808">Transferase</keyword>
<dbReference type="EMBL" id="UINC01020767">
    <property type="protein sequence ID" value="SVA86879.1"/>
    <property type="molecule type" value="Genomic_DNA"/>
</dbReference>
<evidence type="ECO:0000256" key="2">
    <source>
        <dbReference type="ARBA" id="ARBA00001968"/>
    </source>
</evidence>
<proteinExistence type="inferred from homology"/>
<dbReference type="InterPro" id="IPR020555">
    <property type="entry name" value="MECDP_synthase_CS"/>
</dbReference>
<accession>A0A381ZCD6</accession>
<comment type="pathway">
    <text evidence="3">Isoprenoid biosynthesis; isopentenyl diphosphate biosynthesis via DXP pathway; isopentenyl diphosphate from 1-deoxy-D-xylulose 5-phosphate: step 4/6.</text>
</comment>
<keyword evidence="9" id="KW-0456">Lyase</keyword>
<dbReference type="AlphaFoldDB" id="A0A381ZCD6"/>
<name>A0A381ZCD6_9ZZZZ</name>
<feature type="domain" description="2-C-methyl-D-erythritol 2,4-cyclodiphosphate synthase" evidence="11">
    <location>
        <begin position="222"/>
        <end position="374"/>
    </location>
</feature>
<evidence type="ECO:0000256" key="7">
    <source>
        <dbReference type="ARBA" id="ARBA00022723"/>
    </source>
</evidence>
<dbReference type="CDD" id="cd00554">
    <property type="entry name" value="MECDP_synthase"/>
    <property type="match status" value="1"/>
</dbReference>
<dbReference type="PROSITE" id="PS01350">
    <property type="entry name" value="ISPF"/>
    <property type="match status" value="1"/>
</dbReference>
<evidence type="ECO:0000256" key="3">
    <source>
        <dbReference type="ARBA" id="ARBA00004709"/>
    </source>
</evidence>
<dbReference type="InterPro" id="IPR036571">
    <property type="entry name" value="MECDP_synthase_sf"/>
</dbReference>
<dbReference type="Gene3D" id="3.30.1330.50">
    <property type="entry name" value="2-C-methyl-D-erythritol 2,4-cyclodiphosphate synthase"/>
    <property type="match status" value="1"/>
</dbReference>
<keyword evidence="8" id="KW-0414">Isoprene biosynthesis</keyword>
<dbReference type="InterPro" id="IPR026596">
    <property type="entry name" value="IspD/F"/>
</dbReference>
<dbReference type="InterPro" id="IPR029044">
    <property type="entry name" value="Nucleotide-diphossugar_trans"/>
</dbReference>
<evidence type="ECO:0000313" key="12">
    <source>
        <dbReference type="EMBL" id="SVA86879.1"/>
    </source>
</evidence>
<keyword evidence="10" id="KW-0511">Multifunctional enzyme</keyword>
<sequence>MSFSLILLAAGDSKRLGSKVPKPFIKIGKKTLLEYSLIKFNKIRQIKKIIIVTNKKHSKFFKNIKFNNCVKIVGGKTRQESTYKALKHIKKNKIKCTNVLIHDSARPNFSVKLIKRIINASKRNAVIPKIPMHDALKESIGKKILLNLPRENFFSTQTPQSFNFNEILDLHSRNKALYKDDDLSLVQSLKKVKFVNGEKNNFKITNQEDLSMLKNFINLKTRTGIGFDVHRLVPKRKLYLAGLRIKSHLGTLGHSDGDPVLHSIIDAILGACKMGDIGQMFSDKNKKFKNIRSTILLKRVMDQIKSKGYYVNNLDINIITQTPKIKKYKNKMIDNISKLCEISKDQINIKGKTTEKLGVIGKEKAIACEVIASVIKYD</sequence>
<dbReference type="SUPFAM" id="SSF69765">
    <property type="entry name" value="IpsF-like"/>
    <property type="match status" value="1"/>
</dbReference>
<comment type="cofactor">
    <cofactor evidence="2">
        <name>a divalent metal cation</name>
        <dbReference type="ChEBI" id="CHEBI:60240"/>
    </cofactor>
</comment>
<evidence type="ECO:0000256" key="10">
    <source>
        <dbReference type="ARBA" id="ARBA00023268"/>
    </source>
</evidence>
<keyword evidence="7" id="KW-0479">Metal-binding</keyword>
<organism evidence="12">
    <name type="scientific">marine metagenome</name>
    <dbReference type="NCBI Taxonomy" id="408172"/>
    <lineage>
        <taxon>unclassified sequences</taxon>
        <taxon>metagenomes</taxon>
        <taxon>ecological metagenomes</taxon>
    </lineage>
</organism>
<dbReference type="NCBIfam" id="TIGR00151">
    <property type="entry name" value="ispF"/>
    <property type="match status" value="1"/>
</dbReference>
<dbReference type="GO" id="GO:0019288">
    <property type="term" value="P:isopentenyl diphosphate biosynthetic process, methylerythritol 4-phosphate pathway"/>
    <property type="evidence" value="ECO:0007669"/>
    <property type="project" value="UniProtKB-UniPathway"/>
</dbReference>
<dbReference type="PANTHER" id="PTHR43181">
    <property type="entry name" value="2-C-METHYL-D-ERYTHRITOL 2,4-CYCLODIPHOSPHATE SYNTHASE, CHLOROPLASTIC"/>
    <property type="match status" value="1"/>
</dbReference>
<dbReference type="HAMAP" id="MF_01520">
    <property type="entry name" value="IspDF"/>
    <property type="match status" value="1"/>
</dbReference>
<dbReference type="GO" id="GO:0070567">
    <property type="term" value="F:cytidylyltransferase activity"/>
    <property type="evidence" value="ECO:0007669"/>
    <property type="project" value="InterPro"/>
</dbReference>
<dbReference type="GO" id="GO:0008685">
    <property type="term" value="F:2-C-methyl-D-erythritol 2,4-cyclodiphosphate synthase activity"/>
    <property type="evidence" value="ECO:0007669"/>
    <property type="project" value="UniProtKB-EC"/>
</dbReference>
<evidence type="ECO:0000256" key="4">
    <source>
        <dbReference type="ARBA" id="ARBA00012579"/>
    </source>
</evidence>
<dbReference type="EC" id="4.6.1.12" evidence="4"/>
<reference evidence="12" key="1">
    <citation type="submission" date="2018-05" db="EMBL/GenBank/DDBJ databases">
        <authorList>
            <person name="Lanie J.A."/>
            <person name="Ng W.-L."/>
            <person name="Kazmierczak K.M."/>
            <person name="Andrzejewski T.M."/>
            <person name="Davidsen T.M."/>
            <person name="Wayne K.J."/>
            <person name="Tettelin H."/>
            <person name="Glass J.I."/>
            <person name="Rusch D."/>
            <person name="Podicherti R."/>
            <person name="Tsui H.-C.T."/>
            <person name="Winkler M.E."/>
        </authorList>
    </citation>
    <scope>NUCLEOTIDE SEQUENCE</scope>
</reference>
<keyword evidence="6" id="KW-0548">Nucleotidyltransferase</keyword>
<evidence type="ECO:0000256" key="5">
    <source>
        <dbReference type="ARBA" id="ARBA00022679"/>
    </source>
</evidence>
<dbReference type="Pfam" id="PF02542">
    <property type="entry name" value="YgbB"/>
    <property type="match status" value="1"/>
</dbReference>
<evidence type="ECO:0000256" key="8">
    <source>
        <dbReference type="ARBA" id="ARBA00023229"/>
    </source>
</evidence>
<evidence type="ECO:0000256" key="6">
    <source>
        <dbReference type="ARBA" id="ARBA00022695"/>
    </source>
</evidence>
<dbReference type="PROSITE" id="PS01295">
    <property type="entry name" value="ISPD"/>
    <property type="match status" value="1"/>
</dbReference>
<dbReference type="CDD" id="cd02516">
    <property type="entry name" value="CDP-ME_synthetase"/>
    <property type="match status" value="1"/>
</dbReference>
<dbReference type="Pfam" id="PF01128">
    <property type="entry name" value="IspD"/>
    <property type="match status" value="1"/>
</dbReference>